<name>A0A8J2PDY8_9HEXA</name>
<proteinExistence type="predicted"/>
<accession>A0A8J2PDY8</accession>
<dbReference type="EMBL" id="CAJVCH010253132">
    <property type="protein sequence ID" value="CAG7733656.1"/>
    <property type="molecule type" value="Genomic_DNA"/>
</dbReference>
<keyword evidence="2" id="KW-1185">Reference proteome</keyword>
<evidence type="ECO:0000313" key="2">
    <source>
        <dbReference type="Proteomes" id="UP000708208"/>
    </source>
</evidence>
<sequence>GDKIGLKTPSSHPFGLYPLISCSPLLTLYNPPLLGLQAVKKKCAPSITILLELHVITIYTWKSQCWEEGLLGSSHPEEL</sequence>
<organism evidence="1 2">
    <name type="scientific">Allacma fusca</name>
    <dbReference type="NCBI Taxonomy" id="39272"/>
    <lineage>
        <taxon>Eukaryota</taxon>
        <taxon>Metazoa</taxon>
        <taxon>Ecdysozoa</taxon>
        <taxon>Arthropoda</taxon>
        <taxon>Hexapoda</taxon>
        <taxon>Collembola</taxon>
        <taxon>Symphypleona</taxon>
        <taxon>Sminthuridae</taxon>
        <taxon>Allacma</taxon>
    </lineage>
</organism>
<evidence type="ECO:0000313" key="1">
    <source>
        <dbReference type="EMBL" id="CAG7733656.1"/>
    </source>
</evidence>
<feature type="non-terminal residue" evidence="1">
    <location>
        <position position="1"/>
    </location>
</feature>
<reference evidence="1" key="1">
    <citation type="submission" date="2021-06" db="EMBL/GenBank/DDBJ databases">
        <authorList>
            <person name="Hodson N. C."/>
            <person name="Mongue J. A."/>
            <person name="Jaron S. K."/>
        </authorList>
    </citation>
    <scope>NUCLEOTIDE SEQUENCE</scope>
</reference>
<protein>
    <submittedName>
        <fullName evidence="1">Uncharacterized protein</fullName>
    </submittedName>
</protein>
<dbReference type="AlphaFoldDB" id="A0A8J2PDY8"/>
<comment type="caution">
    <text evidence="1">The sequence shown here is derived from an EMBL/GenBank/DDBJ whole genome shotgun (WGS) entry which is preliminary data.</text>
</comment>
<dbReference type="Proteomes" id="UP000708208">
    <property type="component" value="Unassembled WGS sequence"/>
</dbReference>
<gene>
    <name evidence="1" type="ORF">AFUS01_LOCUS22086</name>
</gene>